<name>A0A8S5TN31_9CAUD</name>
<proteinExistence type="predicted"/>
<evidence type="ECO:0000313" key="1">
    <source>
        <dbReference type="EMBL" id="DAF64529.1"/>
    </source>
</evidence>
<sequence length="418" mass="45819">MARLYVADKETLDAVKADTTGILAQLQDKDGKFSNVKRYGIKINKADSNPDTRITYLYDAAGFTPAKMNFTDGSFDFGSWGEVFFIKQNRPVMLKADRTVAYELNHTDHSKKLDGTASDVGDASTTLNAMSEFPLIWLCQYEVGNYEYTIVSDTRVDSNYNADAYTREDGSIADHMYMPMYGGSYDGAKLRSLSGKKLDCNTNAQTEISRAAANGTGWTIISWSRRNLIESLLTLISKSENFQAKFGQGVCSTYVNDSSKDYGKVVTGTLDTKGQFFGYNDGTHEVKVFYCEKPWGNRWDRLVGYICDNGTIKVKMSPPYSLTGKDYIKVGTACKTEGWQKDTLMTRYGRFVKSVGGSASTYRCCYYWINVTCVAVALVGGSTNSGASCGACVSLGSSASDAHWSVGGSPSCEEPLAA</sequence>
<reference evidence="1" key="1">
    <citation type="journal article" date="2021" name="Proc. Natl. Acad. Sci. U.S.A.">
        <title>A Catalog of Tens of Thousands of Viruses from Human Metagenomes Reveals Hidden Associations with Chronic Diseases.</title>
        <authorList>
            <person name="Tisza M.J."/>
            <person name="Buck C.B."/>
        </authorList>
    </citation>
    <scope>NUCLEOTIDE SEQUENCE</scope>
    <source>
        <strain evidence="1">Ctu6J18</strain>
    </source>
</reference>
<accession>A0A8S5TN31</accession>
<dbReference type="EMBL" id="BK032862">
    <property type="protein sequence ID" value="DAF64529.1"/>
    <property type="molecule type" value="Genomic_DNA"/>
</dbReference>
<protein>
    <submittedName>
        <fullName evidence="1">Sulfoxide synthase EgtB biosynthesis, C-Lectin, DinB, non-heme</fullName>
    </submittedName>
</protein>
<organism evidence="1">
    <name type="scientific">Myoviridae sp. ctu6J18</name>
    <dbReference type="NCBI Taxonomy" id="2827714"/>
    <lineage>
        <taxon>Viruses</taxon>
        <taxon>Duplodnaviria</taxon>
        <taxon>Heunggongvirae</taxon>
        <taxon>Uroviricota</taxon>
        <taxon>Caudoviricetes</taxon>
    </lineage>
</organism>